<evidence type="ECO:0000256" key="1">
    <source>
        <dbReference type="ARBA" id="ARBA00004167"/>
    </source>
</evidence>
<dbReference type="GO" id="GO:0016020">
    <property type="term" value="C:membrane"/>
    <property type="evidence" value="ECO:0007669"/>
    <property type="project" value="UniProtKB-SubCell"/>
</dbReference>
<gene>
    <name evidence="10" type="ORF">DEO72_LG4g1085</name>
</gene>
<feature type="binding site" description="axial binding residue" evidence="7">
    <location>
        <position position="411"/>
    </location>
    <ligand>
        <name>heme</name>
        <dbReference type="ChEBI" id="CHEBI:30413"/>
    </ligand>
    <ligandPart>
        <name>Fe</name>
        <dbReference type="ChEBI" id="CHEBI:18248"/>
    </ligandPart>
</feature>
<dbReference type="CDD" id="cd11043">
    <property type="entry name" value="CYP90-like"/>
    <property type="match status" value="1"/>
</dbReference>
<dbReference type="GO" id="GO:0016705">
    <property type="term" value="F:oxidoreductase activity, acting on paired donors, with incorporation or reduction of molecular oxygen"/>
    <property type="evidence" value="ECO:0007669"/>
    <property type="project" value="InterPro"/>
</dbReference>
<dbReference type="Pfam" id="PF00067">
    <property type="entry name" value="p450"/>
    <property type="match status" value="1"/>
</dbReference>
<evidence type="ECO:0000256" key="5">
    <source>
        <dbReference type="ARBA" id="ARBA00022989"/>
    </source>
</evidence>
<dbReference type="Proteomes" id="UP000501690">
    <property type="component" value="Linkage Group LG4"/>
</dbReference>
<keyword evidence="3 9" id="KW-0812">Transmembrane</keyword>
<sequence>MLTVFYYALAFTISAFFAVLKWNSLRYSRKGMPPGSLGWPLVGETVKFLTQGPDFMKGRKLRYGSLFKTHALGSPTVISMDPDMNRYILLNEAKGLVPGYPDSMRTILGTNISDVHGAVHKRIRGSLLSLIGPIAVKDRLLTEVDDFMTSFLENWDGKTVDIQEKTVEMSFLVSMKAVVEDEPDSFLRTFKASFDKMALATISLPFKIPGTQYYRGLKARERVITMLSELIAKRRASSATHSDILDRLLRNEDGKYKLNDEEIMEQITTILYSGYETVSTTTMMAIKYLCDNPDILQTVRDEHFAILQKKVHGERINWDDYKSMSETRAVILETMRLASVVSGVMRRTTEDLELNGYVIPKGWRVYAYTRDGNFDPILYEEPFTFNPKRWLEKGLENHNHNMLFGAGGRVCPGKEWGMFKISIFIHYLVTRYRWEEVEGSKTLAKFPRVLAPEGLHMKITKY</sequence>
<dbReference type="InterPro" id="IPR017972">
    <property type="entry name" value="Cyt_P450_CS"/>
</dbReference>
<dbReference type="GO" id="GO:0016125">
    <property type="term" value="P:sterol metabolic process"/>
    <property type="evidence" value="ECO:0007669"/>
    <property type="project" value="TreeGrafter"/>
</dbReference>
<organism evidence="10 11">
    <name type="scientific">Vigna unguiculata</name>
    <name type="common">Cowpea</name>
    <dbReference type="NCBI Taxonomy" id="3917"/>
    <lineage>
        <taxon>Eukaryota</taxon>
        <taxon>Viridiplantae</taxon>
        <taxon>Streptophyta</taxon>
        <taxon>Embryophyta</taxon>
        <taxon>Tracheophyta</taxon>
        <taxon>Spermatophyta</taxon>
        <taxon>Magnoliopsida</taxon>
        <taxon>eudicotyledons</taxon>
        <taxon>Gunneridae</taxon>
        <taxon>Pentapetalae</taxon>
        <taxon>rosids</taxon>
        <taxon>fabids</taxon>
        <taxon>Fabales</taxon>
        <taxon>Fabaceae</taxon>
        <taxon>Papilionoideae</taxon>
        <taxon>50 kb inversion clade</taxon>
        <taxon>NPAAA clade</taxon>
        <taxon>indigoferoid/millettioid clade</taxon>
        <taxon>Phaseoleae</taxon>
        <taxon>Vigna</taxon>
    </lineage>
</organism>
<name>A0A4D6LNN4_VIGUN</name>
<keyword evidence="6 7" id="KW-0408">Iron</keyword>
<dbReference type="Gene3D" id="1.10.630.10">
    <property type="entry name" value="Cytochrome P450"/>
    <property type="match status" value="1"/>
</dbReference>
<dbReference type="EMBL" id="CP039348">
    <property type="protein sequence ID" value="QCD90131.1"/>
    <property type="molecule type" value="Genomic_DNA"/>
</dbReference>
<dbReference type="PANTHER" id="PTHR24286">
    <property type="entry name" value="CYTOCHROME P450 26"/>
    <property type="match status" value="1"/>
</dbReference>
<comment type="similarity">
    <text evidence="2 8">Belongs to the cytochrome P450 family.</text>
</comment>
<evidence type="ECO:0000256" key="9">
    <source>
        <dbReference type="SAM" id="Phobius"/>
    </source>
</evidence>
<dbReference type="PRINTS" id="PR00463">
    <property type="entry name" value="EP450I"/>
</dbReference>
<protein>
    <submittedName>
        <fullName evidence="10">Cytochrome P450</fullName>
    </submittedName>
</protein>
<comment type="cofactor">
    <cofactor evidence="7">
        <name>heme</name>
        <dbReference type="ChEBI" id="CHEBI:30413"/>
    </cofactor>
</comment>
<dbReference type="GO" id="GO:0010268">
    <property type="term" value="P:brassinosteroid homeostasis"/>
    <property type="evidence" value="ECO:0007669"/>
    <property type="project" value="TreeGrafter"/>
</dbReference>
<reference evidence="10 11" key="1">
    <citation type="submission" date="2019-04" db="EMBL/GenBank/DDBJ databases">
        <title>An improved genome assembly and genetic linkage map for asparagus bean, Vigna unguiculata ssp. sesquipedialis.</title>
        <authorList>
            <person name="Xia Q."/>
            <person name="Zhang R."/>
            <person name="Dong Y."/>
        </authorList>
    </citation>
    <scope>NUCLEOTIDE SEQUENCE [LARGE SCALE GENOMIC DNA]</scope>
    <source>
        <tissue evidence="10">Leaf</tissue>
    </source>
</reference>
<dbReference type="PROSITE" id="PS00086">
    <property type="entry name" value="CYTOCHROME_P450"/>
    <property type="match status" value="1"/>
</dbReference>
<evidence type="ECO:0000256" key="3">
    <source>
        <dbReference type="ARBA" id="ARBA00022692"/>
    </source>
</evidence>
<evidence type="ECO:0000256" key="8">
    <source>
        <dbReference type="RuleBase" id="RU000461"/>
    </source>
</evidence>
<evidence type="ECO:0000256" key="7">
    <source>
        <dbReference type="PIRSR" id="PIRSR602401-1"/>
    </source>
</evidence>
<comment type="subcellular location">
    <subcellularLocation>
        <location evidence="1">Membrane</location>
        <topology evidence="1">Single-pass membrane protein</topology>
    </subcellularLocation>
</comment>
<proteinExistence type="inferred from homology"/>
<keyword evidence="7 8" id="KW-0349">Heme</keyword>
<accession>A0A4D6LNN4</accession>
<evidence type="ECO:0000313" key="10">
    <source>
        <dbReference type="EMBL" id="QCD90131.1"/>
    </source>
</evidence>
<feature type="transmembrane region" description="Helical" evidence="9">
    <location>
        <begin position="6"/>
        <end position="23"/>
    </location>
</feature>
<dbReference type="PRINTS" id="PR00385">
    <property type="entry name" value="P450"/>
</dbReference>
<keyword evidence="5 9" id="KW-1133">Transmembrane helix</keyword>
<dbReference type="InterPro" id="IPR001128">
    <property type="entry name" value="Cyt_P450"/>
</dbReference>
<keyword evidence="4 7" id="KW-0479">Metal-binding</keyword>
<dbReference type="SUPFAM" id="SSF48264">
    <property type="entry name" value="Cytochrome P450"/>
    <property type="match status" value="1"/>
</dbReference>
<keyword evidence="11" id="KW-1185">Reference proteome</keyword>
<dbReference type="InterPro" id="IPR002401">
    <property type="entry name" value="Cyt_P450_E_grp-I"/>
</dbReference>
<dbReference type="AlphaFoldDB" id="A0A4D6LNN4"/>
<evidence type="ECO:0000256" key="6">
    <source>
        <dbReference type="ARBA" id="ARBA00023004"/>
    </source>
</evidence>
<evidence type="ECO:0000256" key="4">
    <source>
        <dbReference type="ARBA" id="ARBA00022723"/>
    </source>
</evidence>
<dbReference type="InterPro" id="IPR036396">
    <property type="entry name" value="Cyt_P450_sf"/>
</dbReference>
<dbReference type="GO" id="GO:0004497">
    <property type="term" value="F:monooxygenase activity"/>
    <property type="evidence" value="ECO:0007669"/>
    <property type="project" value="UniProtKB-KW"/>
</dbReference>
<keyword evidence="8" id="KW-0503">Monooxygenase</keyword>
<dbReference type="OrthoDB" id="1372046at2759"/>
<evidence type="ECO:0000256" key="2">
    <source>
        <dbReference type="ARBA" id="ARBA00010617"/>
    </source>
</evidence>
<dbReference type="Gramene" id="Vigun02g046600.1.v1.2">
    <property type="protein sequence ID" value="Vigun02g046600.1.v1.2"/>
    <property type="gene ID" value="Vigun02g046600.v1.2"/>
</dbReference>
<evidence type="ECO:0000313" key="11">
    <source>
        <dbReference type="Proteomes" id="UP000501690"/>
    </source>
</evidence>
<keyword evidence="9" id="KW-0472">Membrane</keyword>
<dbReference type="GO" id="GO:0005506">
    <property type="term" value="F:iron ion binding"/>
    <property type="evidence" value="ECO:0007669"/>
    <property type="project" value="InterPro"/>
</dbReference>
<dbReference type="GO" id="GO:0020037">
    <property type="term" value="F:heme binding"/>
    <property type="evidence" value="ECO:0007669"/>
    <property type="project" value="InterPro"/>
</dbReference>
<dbReference type="GO" id="GO:0016132">
    <property type="term" value="P:brassinosteroid biosynthetic process"/>
    <property type="evidence" value="ECO:0007669"/>
    <property type="project" value="TreeGrafter"/>
</dbReference>
<dbReference type="PANTHER" id="PTHR24286:SF105">
    <property type="entry name" value="CYTOCHROME P450 85A-LIKE"/>
    <property type="match status" value="1"/>
</dbReference>
<keyword evidence="8" id="KW-0560">Oxidoreductase</keyword>